<dbReference type="SUPFAM" id="SSF88697">
    <property type="entry name" value="PUA domain-like"/>
    <property type="match status" value="1"/>
</dbReference>
<feature type="domain" description="Lon N-terminal" evidence="1">
    <location>
        <begin position="13"/>
        <end position="223"/>
    </location>
</feature>
<dbReference type="RefSeq" id="WP_125241716.1">
    <property type="nucleotide sequence ID" value="NZ_RSED01000002.1"/>
</dbReference>
<dbReference type="Pfam" id="PF02190">
    <property type="entry name" value="LON_substr_bdg"/>
    <property type="match status" value="1"/>
</dbReference>
<keyword evidence="3" id="KW-1185">Reference proteome</keyword>
<dbReference type="Proteomes" id="UP000269265">
    <property type="component" value="Unassembled WGS sequence"/>
</dbReference>
<evidence type="ECO:0000313" key="3">
    <source>
        <dbReference type="Proteomes" id="UP000269265"/>
    </source>
</evidence>
<dbReference type="PROSITE" id="PS51787">
    <property type="entry name" value="LON_N"/>
    <property type="match status" value="1"/>
</dbReference>
<organism evidence="2 3">
    <name type="scientific">Aquabacterium soli</name>
    <dbReference type="NCBI Taxonomy" id="2493092"/>
    <lineage>
        <taxon>Bacteria</taxon>
        <taxon>Pseudomonadati</taxon>
        <taxon>Pseudomonadota</taxon>
        <taxon>Betaproteobacteria</taxon>
        <taxon>Burkholderiales</taxon>
        <taxon>Aquabacterium</taxon>
    </lineage>
</organism>
<name>A0A3R8U6Q1_9BURK</name>
<gene>
    <name evidence="2" type="ORF">EIP75_02790</name>
</gene>
<comment type="caution">
    <text evidence="2">The sequence shown here is derived from an EMBL/GenBank/DDBJ whole genome shotgun (WGS) entry which is preliminary data.</text>
</comment>
<dbReference type="AlphaFoldDB" id="A0A3R8U6Q1"/>
<accession>A0A3R8U6Q1</accession>
<sequence>MVAPASSSLATRLPLFPLQTVLFPGGRLPLRVFEVRYLDMISRCHEAGTPFGVVCLTRGGEVRVPRRPAGGHASAGPAYAPEAFHMVGTLATIDELDRTQQGLMMVRCTGTQRFKLRTSEQLRHGLWMGEAELLPDDPVVTVPNDLLPAMQALQHLVQNLSMRPEGLGDLPLQEPYLWDDCGWLSNRWCELLPVSAEIKQRCMTLDNPLLRLELVNDMLERLGIRVPG</sequence>
<dbReference type="InterPro" id="IPR015947">
    <property type="entry name" value="PUA-like_sf"/>
</dbReference>
<evidence type="ECO:0000259" key="1">
    <source>
        <dbReference type="PROSITE" id="PS51787"/>
    </source>
</evidence>
<protein>
    <submittedName>
        <fullName evidence="2">Peptidase S16</fullName>
    </submittedName>
</protein>
<dbReference type="InterPro" id="IPR003111">
    <property type="entry name" value="Lon_prtase_N"/>
</dbReference>
<dbReference type="InterPro" id="IPR046336">
    <property type="entry name" value="Lon_prtase_N_sf"/>
</dbReference>
<proteinExistence type="predicted"/>
<dbReference type="PANTHER" id="PTHR46732:SF8">
    <property type="entry name" value="ATP-DEPENDENT PROTEASE LA (LON) DOMAIN PROTEIN"/>
    <property type="match status" value="1"/>
</dbReference>
<dbReference type="Gene3D" id="2.30.130.40">
    <property type="entry name" value="LON domain-like"/>
    <property type="match status" value="1"/>
</dbReference>
<dbReference type="Gene3D" id="1.10.4060.10">
    <property type="entry name" value="BPP1347 like domain"/>
    <property type="match status" value="1"/>
</dbReference>
<dbReference type="EMBL" id="RSED01000002">
    <property type="protein sequence ID" value="RRS05809.1"/>
    <property type="molecule type" value="Genomic_DNA"/>
</dbReference>
<dbReference type="PANTHER" id="PTHR46732">
    <property type="entry name" value="ATP-DEPENDENT PROTEASE LA (LON) DOMAIN PROTEIN"/>
    <property type="match status" value="1"/>
</dbReference>
<reference evidence="2 3" key="1">
    <citation type="submission" date="2018-12" db="EMBL/GenBank/DDBJ databases">
        <title>The whole draft genome of Aquabacterium sp. SJQ9.</title>
        <authorList>
            <person name="Sun L."/>
            <person name="Gao X."/>
            <person name="Chen W."/>
            <person name="Huang K."/>
        </authorList>
    </citation>
    <scope>NUCLEOTIDE SEQUENCE [LARGE SCALE GENOMIC DNA]</scope>
    <source>
        <strain evidence="2 3">SJQ9</strain>
    </source>
</reference>
<evidence type="ECO:0000313" key="2">
    <source>
        <dbReference type="EMBL" id="RRS05809.1"/>
    </source>
</evidence>
<dbReference type="SMART" id="SM00464">
    <property type="entry name" value="LON"/>
    <property type="match status" value="1"/>
</dbReference>
<dbReference type="OrthoDB" id="8558970at2"/>